<dbReference type="EMBL" id="UINC01200157">
    <property type="protein sequence ID" value="SVE18917.1"/>
    <property type="molecule type" value="Genomic_DNA"/>
</dbReference>
<dbReference type="AlphaFoldDB" id="A0A383BFM0"/>
<proteinExistence type="predicted"/>
<organism evidence="1">
    <name type="scientific">marine metagenome</name>
    <dbReference type="NCBI Taxonomy" id="408172"/>
    <lineage>
        <taxon>unclassified sequences</taxon>
        <taxon>metagenomes</taxon>
        <taxon>ecological metagenomes</taxon>
    </lineage>
</organism>
<sequence>MRFFPDRWNTNPTIANPMITARPTAHIPRINASEASDPASF</sequence>
<gene>
    <name evidence="1" type="ORF">METZ01_LOCUS471771</name>
</gene>
<reference evidence="1" key="1">
    <citation type="submission" date="2018-05" db="EMBL/GenBank/DDBJ databases">
        <authorList>
            <person name="Lanie J.A."/>
            <person name="Ng W.-L."/>
            <person name="Kazmierczak K.M."/>
            <person name="Andrzejewski T.M."/>
            <person name="Davidsen T.M."/>
            <person name="Wayne K.J."/>
            <person name="Tettelin H."/>
            <person name="Glass J.I."/>
            <person name="Rusch D."/>
            <person name="Podicherti R."/>
            <person name="Tsui H.-C.T."/>
            <person name="Winkler M.E."/>
        </authorList>
    </citation>
    <scope>NUCLEOTIDE SEQUENCE</scope>
</reference>
<protein>
    <submittedName>
        <fullName evidence="1">Uncharacterized protein</fullName>
    </submittedName>
</protein>
<feature type="non-terminal residue" evidence="1">
    <location>
        <position position="41"/>
    </location>
</feature>
<name>A0A383BFM0_9ZZZZ</name>
<evidence type="ECO:0000313" key="1">
    <source>
        <dbReference type="EMBL" id="SVE18917.1"/>
    </source>
</evidence>
<accession>A0A383BFM0</accession>